<dbReference type="AlphaFoldDB" id="A0A7W8UGN8"/>
<evidence type="ECO:0000313" key="2">
    <source>
        <dbReference type="Proteomes" id="UP000585507"/>
    </source>
</evidence>
<dbReference type="Proteomes" id="UP000585507">
    <property type="component" value="Unassembled WGS sequence"/>
</dbReference>
<protein>
    <submittedName>
        <fullName evidence="1">Uncharacterized protein</fullName>
    </submittedName>
</protein>
<proteinExistence type="predicted"/>
<sequence>MKIEEYTEKLREAHFGELVGEILFREMAILFPDKAQDFQTLSIVEQLVGNALGELLERYEVRPVENARVIELTRHLLADIQPDDWNGWLHQFRDVLKPFVQEFDDLYIHGPSSDLVQLRLLRDHERMLLSYVDLEIAGHNGLSVIQSLLESFNYRGGR</sequence>
<comment type="caution">
    <text evidence="1">The sequence shown here is derived from an EMBL/GenBank/DDBJ whole genome shotgun (WGS) entry which is preliminary data.</text>
</comment>
<dbReference type="EMBL" id="JACHBK010000017">
    <property type="protein sequence ID" value="MBB5539041.1"/>
    <property type="molecule type" value="Genomic_DNA"/>
</dbReference>
<accession>A0A7W8UGN8</accession>
<organism evidence="1 2">
    <name type="scientific">Rhizobium giardinii</name>
    <dbReference type="NCBI Taxonomy" id="56731"/>
    <lineage>
        <taxon>Bacteria</taxon>
        <taxon>Pseudomonadati</taxon>
        <taxon>Pseudomonadota</taxon>
        <taxon>Alphaproteobacteria</taxon>
        <taxon>Hyphomicrobiales</taxon>
        <taxon>Rhizobiaceae</taxon>
        <taxon>Rhizobium/Agrobacterium group</taxon>
        <taxon>Rhizobium</taxon>
    </lineage>
</organism>
<keyword evidence="2" id="KW-1185">Reference proteome</keyword>
<gene>
    <name evidence="1" type="ORF">GGD55_005785</name>
</gene>
<dbReference type="RefSeq" id="WP_018326275.1">
    <property type="nucleotide sequence ID" value="NZ_JACHBK010000017.1"/>
</dbReference>
<evidence type="ECO:0000313" key="1">
    <source>
        <dbReference type="EMBL" id="MBB5539041.1"/>
    </source>
</evidence>
<name>A0A7W8UGN8_9HYPH</name>
<reference evidence="1 2" key="1">
    <citation type="submission" date="2020-08" db="EMBL/GenBank/DDBJ databases">
        <title>Genomic Encyclopedia of Type Strains, Phase IV (KMG-V): Genome sequencing to study the core and pangenomes of soil and plant-associated prokaryotes.</title>
        <authorList>
            <person name="Whitman W."/>
        </authorList>
    </citation>
    <scope>NUCLEOTIDE SEQUENCE [LARGE SCALE GENOMIC DNA]</scope>
    <source>
        <strain evidence="1 2">SEMIA 4084</strain>
    </source>
</reference>